<organism evidence="4 5">
    <name type="scientific">Penstemon smallii</name>
    <dbReference type="NCBI Taxonomy" id="265156"/>
    <lineage>
        <taxon>Eukaryota</taxon>
        <taxon>Viridiplantae</taxon>
        <taxon>Streptophyta</taxon>
        <taxon>Embryophyta</taxon>
        <taxon>Tracheophyta</taxon>
        <taxon>Spermatophyta</taxon>
        <taxon>Magnoliopsida</taxon>
        <taxon>eudicotyledons</taxon>
        <taxon>Gunneridae</taxon>
        <taxon>Pentapetalae</taxon>
        <taxon>asterids</taxon>
        <taxon>lamiids</taxon>
        <taxon>Lamiales</taxon>
        <taxon>Plantaginaceae</taxon>
        <taxon>Cheloneae</taxon>
        <taxon>Penstemon</taxon>
    </lineage>
</organism>
<evidence type="ECO:0000256" key="2">
    <source>
        <dbReference type="SAM" id="MobiDB-lite"/>
    </source>
</evidence>
<dbReference type="AlphaFoldDB" id="A0ABD3SA81"/>
<dbReference type="EMBL" id="JBJXBP010000007">
    <property type="protein sequence ID" value="KAL3821341.1"/>
    <property type="molecule type" value="Genomic_DNA"/>
</dbReference>
<keyword evidence="1" id="KW-0539">Nucleus</keyword>
<gene>
    <name evidence="4" type="ORF">ACJIZ3_007246</name>
</gene>
<feature type="region of interest" description="Disordered" evidence="2">
    <location>
        <begin position="228"/>
        <end position="290"/>
    </location>
</feature>
<protein>
    <recommendedName>
        <fullName evidence="3">TFIIS N-terminal domain-containing protein</fullName>
    </recommendedName>
</protein>
<sequence length="336" mass="38222">MGYEDHIYPLMDLDKDVQSDQDEELICFLSCCLTLQAEQGEDNAEIKDIFKIGKKKKKAEKASTEIALLVESVLAELKAVAEEDAELNRQEKPAINKLKKLYILTDVLTKKQLQPMFLDHGVLTILKNWLEPLPDGSLPNRNIREAVLKILNDFPIDLEQQCRKEQLKQSGLGKVIMFFSKFDEETAANRKLAKELVDKWSRPLFNKSMRFEDLKNFEVESVSRRPSVKWGTSKGAGMSSRDPNFDLAGFSQGARSGQSSSSRQHASRPEAMSMDFVVRPQSKVDPDEVRARAKRVVQDQRHAKMNKKLKQLAAPKRKQLQATKLSVEGRGMVKYI</sequence>
<dbReference type="Gene3D" id="1.20.930.10">
    <property type="entry name" value="Conserved domain common to transcription factors TFIIS, elongin A, CRSP70"/>
    <property type="match status" value="1"/>
</dbReference>
<feature type="compositionally biased region" description="Low complexity" evidence="2">
    <location>
        <begin position="248"/>
        <end position="264"/>
    </location>
</feature>
<evidence type="ECO:0000256" key="1">
    <source>
        <dbReference type="PROSITE-ProRule" id="PRU00649"/>
    </source>
</evidence>
<dbReference type="SUPFAM" id="SSF47676">
    <property type="entry name" value="Conserved domain common to transcription factors TFIIS, elongin A, CRSP70"/>
    <property type="match status" value="1"/>
</dbReference>
<evidence type="ECO:0000313" key="4">
    <source>
        <dbReference type="EMBL" id="KAL3821341.1"/>
    </source>
</evidence>
<comment type="subcellular location">
    <subcellularLocation>
        <location evidence="1">Nucleus</location>
    </subcellularLocation>
</comment>
<keyword evidence="5" id="KW-1185">Reference proteome</keyword>
<accession>A0ABD3SA81</accession>
<evidence type="ECO:0000313" key="5">
    <source>
        <dbReference type="Proteomes" id="UP001634393"/>
    </source>
</evidence>
<dbReference type="PANTHER" id="PTHR47350:SF4">
    <property type="entry name" value="PROTEIN IWS1 HOMOLOG 1"/>
    <property type="match status" value="1"/>
</dbReference>
<dbReference type="InterPro" id="IPR017923">
    <property type="entry name" value="TFIIS_N"/>
</dbReference>
<evidence type="ECO:0000259" key="3">
    <source>
        <dbReference type="PROSITE" id="PS51319"/>
    </source>
</evidence>
<dbReference type="InterPro" id="IPR035441">
    <property type="entry name" value="TFIIS/LEDGF_dom_sf"/>
</dbReference>
<feature type="domain" description="TFIIS N-terminal" evidence="3">
    <location>
        <begin position="124"/>
        <end position="207"/>
    </location>
</feature>
<dbReference type="PROSITE" id="PS51319">
    <property type="entry name" value="TFIIS_N"/>
    <property type="match status" value="1"/>
</dbReference>
<name>A0ABD3SA81_9LAMI</name>
<dbReference type="PANTHER" id="PTHR47350">
    <property type="entry name" value="PROTEIN IWS1 HOMOLOG 1"/>
    <property type="match status" value="1"/>
</dbReference>
<dbReference type="Proteomes" id="UP001634393">
    <property type="component" value="Unassembled WGS sequence"/>
</dbReference>
<dbReference type="GO" id="GO:0005634">
    <property type="term" value="C:nucleus"/>
    <property type="evidence" value="ECO:0007669"/>
    <property type="project" value="UniProtKB-SubCell"/>
</dbReference>
<reference evidence="4 5" key="1">
    <citation type="submission" date="2024-12" db="EMBL/GenBank/DDBJ databases">
        <title>The unique morphological basis and parallel evolutionary history of personate flowers in Penstemon.</title>
        <authorList>
            <person name="Depatie T.H."/>
            <person name="Wessinger C.A."/>
        </authorList>
    </citation>
    <scope>NUCLEOTIDE SEQUENCE [LARGE SCALE GENOMIC DNA]</scope>
    <source>
        <strain evidence="4">WTNN_2</strain>
        <tissue evidence="4">Leaf</tissue>
    </source>
</reference>
<comment type="caution">
    <text evidence="4">The sequence shown here is derived from an EMBL/GenBank/DDBJ whole genome shotgun (WGS) entry which is preliminary data.</text>
</comment>
<dbReference type="Pfam" id="PF08711">
    <property type="entry name" value="Med26"/>
    <property type="match status" value="1"/>
</dbReference>
<proteinExistence type="predicted"/>
<dbReference type="InterPro" id="IPR044204">
    <property type="entry name" value="IWS1/2"/>
</dbReference>